<organism evidence="1 2">
    <name type="scientific">Mannheimia varigena USDA-ARS-USMARC-1296</name>
    <dbReference type="NCBI Taxonomy" id="1433287"/>
    <lineage>
        <taxon>Bacteria</taxon>
        <taxon>Pseudomonadati</taxon>
        <taxon>Pseudomonadota</taxon>
        <taxon>Gammaproteobacteria</taxon>
        <taxon>Pasteurellales</taxon>
        <taxon>Pasteurellaceae</taxon>
        <taxon>Mannheimia</taxon>
    </lineage>
</organism>
<reference evidence="1 2" key="1">
    <citation type="submission" date="2013-12" db="EMBL/GenBank/DDBJ databases">
        <title>Annotation of the Mannheimia varigena USDA-ARS-USMARC-1296 complete genome.</title>
        <authorList>
            <person name="Harhay G.P."/>
            <person name="Clawson M.L."/>
            <person name="Murray R.W."/>
            <person name="Lubbers B.V."/>
            <person name="Heaton M.P."/>
            <person name="Chitko-Mckown C.G."/>
            <person name="Harhay D.M."/>
            <person name="Smith T.P.L."/>
        </authorList>
    </citation>
    <scope>NUCLEOTIDE SEQUENCE [LARGE SCALE GENOMIC DNA]</scope>
    <source>
        <strain evidence="1 2">USDA-ARS-USMARC-1296</strain>
    </source>
</reference>
<dbReference type="eggNOG" id="COG3978">
    <property type="taxonomic scope" value="Bacteria"/>
</dbReference>
<gene>
    <name evidence="1" type="ORF">X808_4550</name>
</gene>
<dbReference type="STRING" id="1433287.X808_4550"/>
<dbReference type="EMBL" id="CP006943">
    <property type="protein sequence ID" value="AHG74978.1"/>
    <property type="molecule type" value="Genomic_DNA"/>
</dbReference>
<evidence type="ECO:0000313" key="2">
    <source>
        <dbReference type="Proteomes" id="UP000066995"/>
    </source>
</evidence>
<protein>
    <submittedName>
        <fullName evidence="1">Acetolactate synthase isozyme II small subunit</fullName>
    </submittedName>
</protein>
<name>W0QCM8_9PAST</name>
<proteinExistence type="predicted"/>
<keyword evidence="2" id="KW-1185">Reference proteome</keyword>
<dbReference type="KEGG" id="mvi:X808_4550"/>
<dbReference type="Proteomes" id="UP000066995">
    <property type="component" value="Chromosome"/>
</dbReference>
<sequence>MIRHRGFELKSLNVESDERIFNLTLTLSSQRPLTLLTHQLEKLFDIIEIN</sequence>
<dbReference type="Pfam" id="PF13710">
    <property type="entry name" value="ACT_5"/>
    <property type="match status" value="1"/>
</dbReference>
<dbReference type="PATRIC" id="fig|1433287.3.peg.453"/>
<dbReference type="Gene3D" id="3.30.70.260">
    <property type="match status" value="1"/>
</dbReference>
<dbReference type="HOGENOM" id="CLU_3119526_0_0_6"/>
<dbReference type="AlphaFoldDB" id="W0QCM8"/>
<accession>W0QCM8</accession>
<evidence type="ECO:0000313" key="1">
    <source>
        <dbReference type="EMBL" id="AHG74978.1"/>
    </source>
</evidence>